<name>A0A9N7UTN1_PLEPL</name>
<dbReference type="Proteomes" id="UP001153269">
    <property type="component" value="Unassembled WGS sequence"/>
</dbReference>
<proteinExistence type="predicted"/>
<feature type="region of interest" description="Disordered" evidence="1">
    <location>
        <begin position="1"/>
        <end position="58"/>
    </location>
</feature>
<protein>
    <submittedName>
        <fullName evidence="2">Uncharacterized protein</fullName>
    </submittedName>
</protein>
<dbReference type="EMBL" id="CADEAL010002224">
    <property type="protein sequence ID" value="CAB1439029.1"/>
    <property type="molecule type" value="Genomic_DNA"/>
</dbReference>
<keyword evidence="3" id="KW-1185">Reference proteome</keyword>
<gene>
    <name evidence="2" type="ORF">PLEPLA_LOCUS26878</name>
</gene>
<evidence type="ECO:0000256" key="1">
    <source>
        <dbReference type="SAM" id="MobiDB-lite"/>
    </source>
</evidence>
<reference evidence="2" key="1">
    <citation type="submission" date="2020-03" db="EMBL/GenBank/DDBJ databases">
        <authorList>
            <person name="Weist P."/>
        </authorList>
    </citation>
    <scope>NUCLEOTIDE SEQUENCE</scope>
</reference>
<feature type="region of interest" description="Disordered" evidence="1">
    <location>
        <begin position="82"/>
        <end position="104"/>
    </location>
</feature>
<evidence type="ECO:0000313" key="3">
    <source>
        <dbReference type="Proteomes" id="UP001153269"/>
    </source>
</evidence>
<feature type="compositionally biased region" description="Low complexity" evidence="1">
    <location>
        <begin position="90"/>
        <end position="104"/>
    </location>
</feature>
<organism evidence="2 3">
    <name type="scientific">Pleuronectes platessa</name>
    <name type="common">European plaice</name>
    <dbReference type="NCBI Taxonomy" id="8262"/>
    <lineage>
        <taxon>Eukaryota</taxon>
        <taxon>Metazoa</taxon>
        <taxon>Chordata</taxon>
        <taxon>Craniata</taxon>
        <taxon>Vertebrata</taxon>
        <taxon>Euteleostomi</taxon>
        <taxon>Actinopterygii</taxon>
        <taxon>Neopterygii</taxon>
        <taxon>Teleostei</taxon>
        <taxon>Neoteleostei</taxon>
        <taxon>Acanthomorphata</taxon>
        <taxon>Carangaria</taxon>
        <taxon>Pleuronectiformes</taxon>
        <taxon>Pleuronectoidei</taxon>
        <taxon>Pleuronectidae</taxon>
        <taxon>Pleuronectes</taxon>
    </lineage>
</organism>
<sequence>MLRASDEEHGRCPGPTRWPPPKCTRTRRRTSLGENSKWSLKSPMEYRPATGIEPKERMSSVCSLDQLEAEYRGVAGGGWGWRGEGGFSAPLLSPQSPQPNSGST</sequence>
<dbReference type="AlphaFoldDB" id="A0A9N7UTN1"/>
<accession>A0A9N7UTN1</accession>
<comment type="caution">
    <text evidence="2">The sequence shown here is derived from an EMBL/GenBank/DDBJ whole genome shotgun (WGS) entry which is preliminary data.</text>
</comment>
<feature type="compositionally biased region" description="Basic and acidic residues" evidence="1">
    <location>
        <begin position="1"/>
        <end position="11"/>
    </location>
</feature>
<evidence type="ECO:0000313" key="2">
    <source>
        <dbReference type="EMBL" id="CAB1439029.1"/>
    </source>
</evidence>